<feature type="domain" description="RING-type" evidence="2">
    <location>
        <begin position="974"/>
        <end position="1008"/>
    </location>
</feature>
<dbReference type="OrthoDB" id="1262810at2759"/>
<dbReference type="STRING" id="35608.A0A2U1P9M1"/>
<keyword evidence="1" id="KW-0863">Zinc-finger</keyword>
<evidence type="ECO:0000256" key="1">
    <source>
        <dbReference type="PROSITE-ProRule" id="PRU00175"/>
    </source>
</evidence>
<keyword evidence="3" id="KW-0808">Transferase</keyword>
<dbReference type="PANTHER" id="PTHR15600:SF42">
    <property type="entry name" value="SACSIN"/>
    <property type="match status" value="1"/>
</dbReference>
<comment type="caution">
    <text evidence="3">The sequence shown here is derived from an EMBL/GenBank/DDBJ whole genome shotgun (WGS) entry which is preliminary data.</text>
</comment>
<organism evidence="3 4">
    <name type="scientific">Artemisia annua</name>
    <name type="common">Sweet wormwood</name>
    <dbReference type="NCBI Taxonomy" id="35608"/>
    <lineage>
        <taxon>Eukaryota</taxon>
        <taxon>Viridiplantae</taxon>
        <taxon>Streptophyta</taxon>
        <taxon>Embryophyta</taxon>
        <taxon>Tracheophyta</taxon>
        <taxon>Spermatophyta</taxon>
        <taxon>Magnoliopsida</taxon>
        <taxon>eudicotyledons</taxon>
        <taxon>Gunneridae</taxon>
        <taxon>Pentapetalae</taxon>
        <taxon>asterids</taxon>
        <taxon>campanulids</taxon>
        <taxon>Asterales</taxon>
        <taxon>Asteraceae</taxon>
        <taxon>Asteroideae</taxon>
        <taxon>Anthemideae</taxon>
        <taxon>Artemisiinae</taxon>
        <taxon>Artemisia</taxon>
    </lineage>
</organism>
<evidence type="ECO:0000259" key="2">
    <source>
        <dbReference type="PROSITE" id="PS50089"/>
    </source>
</evidence>
<reference evidence="3 4" key="1">
    <citation type="journal article" date="2018" name="Mol. Plant">
        <title>The genome of Artemisia annua provides insight into the evolution of Asteraceae family and artemisinin biosynthesis.</title>
        <authorList>
            <person name="Shen Q."/>
            <person name="Zhang L."/>
            <person name="Liao Z."/>
            <person name="Wang S."/>
            <person name="Yan T."/>
            <person name="Shi P."/>
            <person name="Liu M."/>
            <person name="Fu X."/>
            <person name="Pan Q."/>
            <person name="Wang Y."/>
            <person name="Lv Z."/>
            <person name="Lu X."/>
            <person name="Zhang F."/>
            <person name="Jiang W."/>
            <person name="Ma Y."/>
            <person name="Chen M."/>
            <person name="Hao X."/>
            <person name="Li L."/>
            <person name="Tang Y."/>
            <person name="Lv G."/>
            <person name="Zhou Y."/>
            <person name="Sun X."/>
            <person name="Brodelius P.E."/>
            <person name="Rose J.K.C."/>
            <person name="Tang K."/>
        </authorList>
    </citation>
    <scope>NUCLEOTIDE SEQUENCE [LARGE SCALE GENOMIC DNA]</scope>
    <source>
        <strain evidence="4">cv. Huhao1</strain>
        <tissue evidence="3">Leaf</tissue>
    </source>
</reference>
<keyword evidence="1" id="KW-0479">Metal-binding</keyword>
<dbReference type="Gene3D" id="3.30.40.10">
    <property type="entry name" value="Zinc/RING finger domain, C3HC4 (zinc finger)"/>
    <property type="match status" value="1"/>
</dbReference>
<dbReference type="PROSITE" id="PS50089">
    <property type="entry name" value="ZF_RING_2"/>
    <property type="match status" value="1"/>
</dbReference>
<dbReference type="SUPFAM" id="SSF57850">
    <property type="entry name" value="RING/U-box"/>
    <property type="match status" value="1"/>
</dbReference>
<dbReference type="PANTHER" id="PTHR15600">
    <property type="entry name" value="SACSIN"/>
    <property type="match status" value="1"/>
</dbReference>
<keyword evidence="3" id="KW-0067">ATP-binding</keyword>
<keyword evidence="4" id="KW-1185">Reference proteome</keyword>
<dbReference type="GO" id="GO:0016301">
    <property type="term" value="F:kinase activity"/>
    <property type="evidence" value="ECO:0007669"/>
    <property type="project" value="UniProtKB-KW"/>
</dbReference>
<keyword evidence="3" id="KW-0547">Nucleotide-binding</keyword>
<gene>
    <name evidence="3" type="ORF">CTI12_AA178000</name>
</gene>
<evidence type="ECO:0000313" key="4">
    <source>
        <dbReference type="Proteomes" id="UP000245207"/>
    </source>
</evidence>
<dbReference type="InterPro" id="IPR001841">
    <property type="entry name" value="Znf_RING"/>
</dbReference>
<dbReference type="GO" id="GO:0005524">
    <property type="term" value="F:ATP binding"/>
    <property type="evidence" value="ECO:0007669"/>
    <property type="project" value="UniProtKB-KW"/>
</dbReference>
<accession>A0A2U1P9M1</accession>
<protein>
    <submittedName>
        <fullName evidence="3">Histidine kinase-like ATPase, ATP-binding domain-containing protein</fullName>
    </submittedName>
</protein>
<dbReference type="InterPro" id="IPR052972">
    <property type="entry name" value="Sacsin_chaperone_reg"/>
</dbReference>
<proteinExistence type="predicted"/>
<dbReference type="EMBL" id="PKPP01001472">
    <property type="protein sequence ID" value="PWA82439.1"/>
    <property type="molecule type" value="Genomic_DNA"/>
</dbReference>
<dbReference type="Pfam" id="PF13920">
    <property type="entry name" value="zf-C3HC4_3"/>
    <property type="match status" value="1"/>
</dbReference>
<dbReference type="Proteomes" id="UP000245207">
    <property type="component" value="Unassembled WGS sequence"/>
</dbReference>
<keyword evidence="3" id="KW-0418">Kinase</keyword>
<dbReference type="InterPro" id="IPR013083">
    <property type="entry name" value="Znf_RING/FYVE/PHD"/>
</dbReference>
<dbReference type="AlphaFoldDB" id="A0A2U1P9M1"/>
<dbReference type="GO" id="GO:0008270">
    <property type="term" value="F:zinc ion binding"/>
    <property type="evidence" value="ECO:0007669"/>
    <property type="project" value="UniProtKB-KW"/>
</dbReference>
<sequence length="1021" mass="115197">MQEAQQRALVAEKEARLARELANAATSRIGTFESYLGQFFSHYNNQAFMGCFCSKGVSANDSEKLLFGTDDVLVELHNETFTALRLTLCHSADKKLAEKSDLQLVHRHNKIGNVENFRIYHEEMSYNAHCSSYGTESVLFRAHWVSQLQEKQSSVRFEEKPRSKQEDILIYVYMMWHDLQKHSSVIEALKETNFVTSADEQSGDLYKPKELFDPGDSLLTSLFSDEAHKFPGKRFVSDGWLQILRTTGLQDTRDADILLKCAKKIEFLGAESLSNTTSEVSLEIWSMAETLMNAIIENFEVFKSNNFYKILGKIACVPAEKWFLFESGKKVVKRVLCSYSEAILLKDWPLAWCSAPIISKVPPEYSWGALQLMSPPPFTVVLKHLQDDRWLAKSCVFTTEEVSFHVLKYLDTIWGSLSSSDILALQQVAFIAADNGTRIVTSSSLFVSLTINISPLASKLPSGYLNFVKILKELGVEDMLSIPRAMNILSSLQKSCRHHRLNPNELRAVIELLHFLFNETIEHKETRRSNWESELVVPDDACRLAPANSCVYIDPCGSRYVKYIDTSKLRFVHHAVPERLCVAIGITKLCDAVFEELDHVENLQTLERIGSVSLAFIRLKLLSRPFQAAVSSVLYNFSSITSGSKNQDFSTLQRSLELVAERLKFVRCIYTRFWLLPKYLDITRTSKDSVIPEWESRSSTQGSLYYVDRSNTCMIIAEPPGYVSVTDIIALVVSHVLGSPVPLPIGPLFLCPQNSETAIVNILKLSSAERMMSTVGRGTDFLGRDVLPGDAVKLVSDPTRPFCKGEIVAWKSKNGGPLKYGRIPEDVIRPLPEQPFYTLRLESSPGKSETVLSSHVFSFKSFEIRYNISTYMMPEDGMHVKLLEEPRRVKLRNQRQATEEFERGRVSDDEFNKAVKDMFSSSGINMDTRNQCLLQKTLSLQERVNESQAALVLKQRKLETATKDADTAKAALQCRSCLTNEIDIALIPCGHVLCRPCSSPAVSCCPICGVQLSKTMKIYRP</sequence>
<keyword evidence="1" id="KW-0862">Zinc</keyword>
<name>A0A2U1P9M1_ARTAN</name>
<evidence type="ECO:0000313" key="3">
    <source>
        <dbReference type="EMBL" id="PWA82439.1"/>
    </source>
</evidence>
<dbReference type="GO" id="GO:0030544">
    <property type="term" value="F:Hsp70 protein binding"/>
    <property type="evidence" value="ECO:0007669"/>
    <property type="project" value="TreeGrafter"/>
</dbReference>